<accession>A0A6A4SMB3</accession>
<comment type="caution">
    <text evidence="1">The sequence shown here is derived from an EMBL/GenBank/DDBJ whole genome shotgun (WGS) entry which is preliminary data.</text>
</comment>
<dbReference type="EMBL" id="VEVO01000013">
    <property type="protein sequence ID" value="KAF0032214.1"/>
    <property type="molecule type" value="Genomic_DNA"/>
</dbReference>
<evidence type="ECO:0000313" key="1">
    <source>
        <dbReference type="EMBL" id="KAF0032214.1"/>
    </source>
</evidence>
<gene>
    <name evidence="1" type="ORF">F2P81_014504</name>
</gene>
<reference evidence="1 2" key="1">
    <citation type="submission" date="2019-06" db="EMBL/GenBank/DDBJ databases">
        <title>Draft genomes of female and male turbot (Scophthalmus maximus).</title>
        <authorList>
            <person name="Xu H."/>
            <person name="Xu X.-W."/>
            <person name="Shao C."/>
            <person name="Chen S."/>
        </authorList>
    </citation>
    <scope>NUCLEOTIDE SEQUENCE [LARGE SCALE GENOMIC DNA]</scope>
    <source>
        <strain evidence="1">Ysfricsl-2016a</strain>
        <tissue evidence="1">Blood</tissue>
    </source>
</reference>
<dbReference type="AlphaFoldDB" id="A0A6A4SMB3"/>
<name>A0A6A4SMB3_SCOMX</name>
<organism evidence="1 2">
    <name type="scientific">Scophthalmus maximus</name>
    <name type="common">Turbot</name>
    <name type="synonym">Psetta maxima</name>
    <dbReference type="NCBI Taxonomy" id="52904"/>
    <lineage>
        <taxon>Eukaryota</taxon>
        <taxon>Metazoa</taxon>
        <taxon>Chordata</taxon>
        <taxon>Craniata</taxon>
        <taxon>Vertebrata</taxon>
        <taxon>Euteleostomi</taxon>
        <taxon>Actinopterygii</taxon>
        <taxon>Neopterygii</taxon>
        <taxon>Teleostei</taxon>
        <taxon>Neoteleostei</taxon>
        <taxon>Acanthomorphata</taxon>
        <taxon>Carangaria</taxon>
        <taxon>Pleuronectiformes</taxon>
        <taxon>Pleuronectoidei</taxon>
        <taxon>Scophthalmidae</taxon>
        <taxon>Scophthalmus</taxon>
    </lineage>
</organism>
<dbReference type="Proteomes" id="UP000438429">
    <property type="component" value="Unassembled WGS sequence"/>
</dbReference>
<proteinExistence type="predicted"/>
<sequence>MIAAQSNQMFEYEYELVTAVLNFYSKRRVHAALQQSREGLRLFCALDAMKAHCDIMAPVFLEDRRTLSATDVVRFFGH</sequence>
<protein>
    <submittedName>
        <fullName evidence="1">Uncharacterized protein</fullName>
    </submittedName>
</protein>
<evidence type="ECO:0000313" key="2">
    <source>
        <dbReference type="Proteomes" id="UP000438429"/>
    </source>
</evidence>